<dbReference type="InterPro" id="IPR041588">
    <property type="entry name" value="Integrase_H2C2"/>
</dbReference>
<dbReference type="InterPro" id="IPR012337">
    <property type="entry name" value="RNaseH-like_sf"/>
</dbReference>
<dbReference type="Gene3D" id="3.30.420.10">
    <property type="entry name" value="Ribonuclease H-like superfamily/Ribonuclease H"/>
    <property type="match status" value="1"/>
</dbReference>
<accession>A0A420HDL5</accession>
<dbReference type="GO" id="GO:0003723">
    <property type="term" value="F:RNA binding"/>
    <property type="evidence" value="ECO:0007669"/>
    <property type="project" value="UniProtKB-KW"/>
</dbReference>
<keyword evidence="4" id="KW-1185">Reference proteome</keyword>
<keyword evidence="1" id="KW-0694">RNA-binding</keyword>
<gene>
    <name evidence="3" type="ORF">OnM2_089043</name>
</gene>
<evidence type="ECO:0000313" key="3">
    <source>
        <dbReference type="EMBL" id="RKF55485.1"/>
    </source>
</evidence>
<proteinExistence type="predicted"/>
<evidence type="ECO:0000259" key="2">
    <source>
        <dbReference type="PROSITE" id="PS50994"/>
    </source>
</evidence>
<dbReference type="AlphaFoldDB" id="A0A420HDL5"/>
<dbReference type="GO" id="GO:0005634">
    <property type="term" value="C:nucleus"/>
    <property type="evidence" value="ECO:0007669"/>
    <property type="project" value="UniProtKB-ARBA"/>
</dbReference>
<dbReference type="OrthoDB" id="3591789at2759"/>
<comment type="caution">
    <text evidence="3">The sequence shown here is derived from an EMBL/GenBank/DDBJ whole genome shotgun (WGS) entry which is preliminary data.</text>
</comment>
<feature type="domain" description="Integrase catalytic" evidence="2">
    <location>
        <begin position="71"/>
        <end position="232"/>
    </location>
</feature>
<sequence length="232" mass="26674">MKRCIVKSEVASILEAAHNLEGHWQFRMTLRKLGHVYWPNMIKDTADFKAGCLKCGKLGNAQRTQTTSPIVVEGPNELWSIDFFGPFPETLLTKYEAFRCSWPQLHDIIIHSSRYNEFPEIPLSEGTLRFTHCLVVVDYFSPFVWIFIVVRANCAEVVRCLTWLFGIQGRPIGLYTDPGKHFKGVDLQDFLKSCDVEWIPSPTAPHKATGIFEKCIHIMVKEEEMSIYNNFT</sequence>
<dbReference type="EMBL" id="MCFK01008924">
    <property type="protein sequence ID" value="RKF55485.1"/>
    <property type="molecule type" value="Genomic_DNA"/>
</dbReference>
<reference evidence="3 4" key="1">
    <citation type="journal article" date="2018" name="BMC Genomics">
        <title>Comparative genome analyses reveal sequence features reflecting distinct modes of host-adaptation between dicot and monocot powdery mildew.</title>
        <authorList>
            <person name="Wu Y."/>
            <person name="Ma X."/>
            <person name="Pan Z."/>
            <person name="Kale S.D."/>
            <person name="Song Y."/>
            <person name="King H."/>
            <person name="Zhang Q."/>
            <person name="Presley C."/>
            <person name="Deng X."/>
            <person name="Wei C.I."/>
            <person name="Xiao S."/>
        </authorList>
    </citation>
    <scope>NUCLEOTIDE SEQUENCE [LARGE SCALE GENOMIC DNA]</scope>
    <source>
        <strain evidence="3">UMSG2</strain>
    </source>
</reference>
<dbReference type="SUPFAM" id="SSF53098">
    <property type="entry name" value="Ribonuclease H-like"/>
    <property type="match status" value="1"/>
</dbReference>
<dbReference type="STRING" id="212602.A0A420HDL5"/>
<dbReference type="Proteomes" id="UP000286134">
    <property type="component" value="Unassembled WGS sequence"/>
</dbReference>
<dbReference type="GO" id="GO:0015074">
    <property type="term" value="P:DNA integration"/>
    <property type="evidence" value="ECO:0007669"/>
    <property type="project" value="InterPro"/>
</dbReference>
<dbReference type="InterPro" id="IPR052160">
    <property type="entry name" value="Gypsy_RT_Integrase-like"/>
</dbReference>
<dbReference type="Gene3D" id="1.10.340.70">
    <property type="match status" value="1"/>
</dbReference>
<organism evidence="3 4">
    <name type="scientific">Erysiphe neolycopersici</name>
    <dbReference type="NCBI Taxonomy" id="212602"/>
    <lineage>
        <taxon>Eukaryota</taxon>
        <taxon>Fungi</taxon>
        <taxon>Dikarya</taxon>
        <taxon>Ascomycota</taxon>
        <taxon>Pezizomycotina</taxon>
        <taxon>Leotiomycetes</taxon>
        <taxon>Erysiphales</taxon>
        <taxon>Erysiphaceae</taxon>
        <taxon>Erysiphe</taxon>
    </lineage>
</organism>
<dbReference type="InterPro" id="IPR001584">
    <property type="entry name" value="Integrase_cat-core"/>
</dbReference>
<evidence type="ECO:0000313" key="4">
    <source>
        <dbReference type="Proteomes" id="UP000286134"/>
    </source>
</evidence>
<name>A0A420HDL5_9PEZI</name>
<dbReference type="InterPro" id="IPR036397">
    <property type="entry name" value="RNaseH_sf"/>
</dbReference>
<protein>
    <submittedName>
        <fullName evidence="3">Putative eka-like protein</fullName>
    </submittedName>
</protein>
<evidence type="ECO:0000256" key="1">
    <source>
        <dbReference type="ARBA" id="ARBA00022884"/>
    </source>
</evidence>
<dbReference type="PROSITE" id="PS50994">
    <property type="entry name" value="INTEGRASE"/>
    <property type="match status" value="1"/>
</dbReference>
<dbReference type="PANTHER" id="PTHR47266">
    <property type="entry name" value="ENDONUCLEASE-RELATED"/>
    <property type="match status" value="1"/>
</dbReference>
<dbReference type="Pfam" id="PF17921">
    <property type="entry name" value="Integrase_H2C2"/>
    <property type="match status" value="1"/>
</dbReference>